<dbReference type="AlphaFoldDB" id="A0A2I1KU68"/>
<dbReference type="GeneID" id="81707952"/>
<keyword evidence="6" id="KW-0233">DNA recombination</keyword>
<feature type="region of interest" description="Disordered" evidence="7">
    <location>
        <begin position="151"/>
        <end position="176"/>
    </location>
</feature>
<keyword evidence="6" id="KW-0235">DNA replication</keyword>
<evidence type="ECO:0000313" key="9">
    <source>
        <dbReference type="EMBL" id="PKY99157.1"/>
    </source>
</evidence>
<dbReference type="InterPro" id="IPR004843">
    <property type="entry name" value="Calcineurin-like_PHP"/>
</dbReference>
<comment type="subunit">
    <text evidence="6">Heterodimer of SbcC and SbcD.</text>
</comment>
<feature type="compositionally biased region" description="Acidic residues" evidence="7">
    <location>
        <begin position="154"/>
        <end position="163"/>
    </location>
</feature>
<dbReference type="Gene3D" id="3.60.21.10">
    <property type="match status" value="1"/>
</dbReference>
<comment type="caution">
    <text evidence="9">The sequence shown here is derived from an EMBL/GenBank/DDBJ whole genome shotgun (WGS) entry which is preliminary data.</text>
</comment>
<dbReference type="Pfam" id="PF00149">
    <property type="entry name" value="Metallophos"/>
    <property type="match status" value="1"/>
</dbReference>
<organism evidence="9 10">
    <name type="scientific">Actinomyces urogenitalis</name>
    <dbReference type="NCBI Taxonomy" id="103621"/>
    <lineage>
        <taxon>Bacteria</taxon>
        <taxon>Bacillati</taxon>
        <taxon>Actinomycetota</taxon>
        <taxon>Actinomycetes</taxon>
        <taxon>Actinomycetales</taxon>
        <taxon>Actinomycetaceae</taxon>
        <taxon>Actinomyces</taxon>
    </lineage>
</organism>
<reference evidence="9 10" key="1">
    <citation type="submission" date="2017-12" db="EMBL/GenBank/DDBJ databases">
        <title>Phylogenetic diversity of female urinary microbiome.</title>
        <authorList>
            <person name="Thomas-White K."/>
            <person name="Wolfe A.J."/>
        </authorList>
    </citation>
    <scope>NUCLEOTIDE SEQUENCE [LARGE SCALE GENOMIC DNA]</scope>
    <source>
        <strain evidence="9 10">UMB0319</strain>
    </source>
</reference>
<dbReference type="PANTHER" id="PTHR30337">
    <property type="entry name" value="COMPONENT OF ATP-DEPENDENT DSDNA EXONUCLEASE"/>
    <property type="match status" value="1"/>
</dbReference>
<dbReference type="GO" id="GO:0006310">
    <property type="term" value="P:DNA recombination"/>
    <property type="evidence" value="ECO:0007669"/>
    <property type="project" value="UniProtKB-KW"/>
</dbReference>
<gene>
    <name evidence="6" type="primary">sbcD</name>
    <name evidence="9" type="ORF">CYJ26_03245</name>
</gene>
<evidence type="ECO:0000256" key="7">
    <source>
        <dbReference type="SAM" id="MobiDB-lite"/>
    </source>
</evidence>
<dbReference type="GO" id="GO:0008408">
    <property type="term" value="F:3'-5' exonuclease activity"/>
    <property type="evidence" value="ECO:0007669"/>
    <property type="project" value="InterPro"/>
</dbReference>
<dbReference type="InterPro" id="IPR041796">
    <property type="entry name" value="Mre11_N"/>
</dbReference>
<evidence type="ECO:0000256" key="1">
    <source>
        <dbReference type="ARBA" id="ARBA00010555"/>
    </source>
</evidence>
<sequence length="441" mass="46941">MRILHTSDWHLGRTFHGRVLDDAHATFADHLVELVEAESVDAVVIAGDVYDRAIPPTDSVRLLNDTLNRLTDRTQVVLAPGNHDSAQRLGFGSALFRPSLAVRAQVAEVDQPVIVPDPDGGDGLLVYALPYLDPDATRGVLPALLSERTGEVWADPEDSEEPAAGEPAGPPQPARLARSHEAVVSGALRLVGQDLARRRAASRTRVPVVVMAHAFVVGGQACEDSERDIRVGGVDSVPSEVFETLGGSAVADSSGGLDYVALGHLHRPQEIHLPQRPSAGSGASARPRLVYSGSPLPFSFSEAPWPKSSVLVDLTAEGVTRLERIPTPVAHRIETVTGTMEELEGPAFDYAVGAWVRAIVRGPLPLGAPARLRQRFGEVLAIARQDDGQAPRQAASVTRAADPLEVAHEFLHAAAQSEPTAAEQLVLTQAYEAVLAARRSA</sequence>
<evidence type="ECO:0000256" key="3">
    <source>
        <dbReference type="ARBA" id="ARBA00022722"/>
    </source>
</evidence>
<dbReference type="GO" id="GO:0004519">
    <property type="term" value="F:endonuclease activity"/>
    <property type="evidence" value="ECO:0007669"/>
    <property type="project" value="UniProtKB-KW"/>
</dbReference>
<dbReference type="RefSeq" id="WP_006549093.1">
    <property type="nucleotide sequence ID" value="NZ_CP136961.1"/>
</dbReference>
<feature type="domain" description="Calcineurin-like phosphoesterase" evidence="8">
    <location>
        <begin position="1"/>
        <end position="213"/>
    </location>
</feature>
<comment type="similarity">
    <text evidence="1 6">Belongs to the SbcD family.</text>
</comment>
<dbReference type="PANTHER" id="PTHR30337:SF0">
    <property type="entry name" value="NUCLEASE SBCCD SUBUNIT D"/>
    <property type="match status" value="1"/>
</dbReference>
<dbReference type="CDD" id="cd00840">
    <property type="entry name" value="MPP_Mre11_N"/>
    <property type="match status" value="1"/>
</dbReference>
<dbReference type="EMBL" id="PKHA01000002">
    <property type="protein sequence ID" value="PKY99157.1"/>
    <property type="molecule type" value="Genomic_DNA"/>
</dbReference>
<protein>
    <recommendedName>
        <fullName evidence="2 6">Nuclease SbcCD subunit D</fullName>
    </recommendedName>
</protein>
<evidence type="ECO:0000313" key="10">
    <source>
        <dbReference type="Proteomes" id="UP000234778"/>
    </source>
</evidence>
<dbReference type="Proteomes" id="UP000234778">
    <property type="component" value="Unassembled WGS sequence"/>
</dbReference>
<evidence type="ECO:0000256" key="6">
    <source>
        <dbReference type="RuleBase" id="RU363069"/>
    </source>
</evidence>
<dbReference type="InterPro" id="IPR004593">
    <property type="entry name" value="SbcD"/>
</dbReference>
<accession>A0A2I1KU68</accession>
<proteinExistence type="inferred from homology"/>
<dbReference type="SUPFAM" id="SSF56300">
    <property type="entry name" value="Metallo-dependent phosphatases"/>
    <property type="match status" value="1"/>
</dbReference>
<keyword evidence="4 6" id="KW-0378">Hydrolase</keyword>
<dbReference type="InterPro" id="IPR050535">
    <property type="entry name" value="DNA_Repair-Maintenance_Comp"/>
</dbReference>
<dbReference type="GO" id="GO:0006260">
    <property type="term" value="P:DNA replication"/>
    <property type="evidence" value="ECO:0007669"/>
    <property type="project" value="UniProtKB-KW"/>
</dbReference>
<evidence type="ECO:0000259" key="8">
    <source>
        <dbReference type="Pfam" id="PF00149"/>
    </source>
</evidence>
<evidence type="ECO:0000256" key="2">
    <source>
        <dbReference type="ARBA" id="ARBA00013365"/>
    </source>
</evidence>
<name>A0A2I1KU68_9ACTO</name>
<evidence type="ECO:0000256" key="4">
    <source>
        <dbReference type="ARBA" id="ARBA00022801"/>
    </source>
</evidence>
<keyword evidence="5 6" id="KW-0269">Exonuclease</keyword>
<evidence type="ECO:0000256" key="5">
    <source>
        <dbReference type="ARBA" id="ARBA00022839"/>
    </source>
</evidence>
<dbReference type="InterPro" id="IPR029052">
    <property type="entry name" value="Metallo-depent_PP-like"/>
</dbReference>
<keyword evidence="6" id="KW-0255">Endonuclease</keyword>
<keyword evidence="3 6" id="KW-0540">Nuclease</keyword>
<dbReference type="NCBIfam" id="TIGR00619">
    <property type="entry name" value="sbcd"/>
    <property type="match status" value="1"/>
</dbReference>
<comment type="function">
    <text evidence="6">SbcCD cleaves DNA hairpin structures. These structures can inhibit DNA replication and are intermediates in certain DNA recombination reactions. The complex acts as a 3'-&gt;5' double strand exonuclease that can open hairpins. It also has a 5' single-strand endonuclease activity.</text>
</comment>